<name>A0A7X0RXQ4_9BACL</name>
<sequence>MNILVTGATGRVGSRLVPRLLRQGHEVRVLARRPEAAASLQALGADIVPGDLLRPDSLTGAVAGIDAVVHLAAFFRGATPEETTAVNLEGTLALARAALQAGAPRFVFASTNLVYGPGAEGRVFRETDAPNPAAPYPATKTAAEAALAELHHREGLGLRTLRLAFVYGDGDPHLSEGLGWFRRWRPEQRIHLVHHADVAQAAALALSADGIDGQIYNVADGKPAAASEIMQLYGESFEEGAEGRAHDAAWHQIVDTAKLRGLGYVPRFAELQDAVRADAM</sequence>
<dbReference type="Gene3D" id="3.40.50.720">
    <property type="entry name" value="NAD(P)-binding Rossmann-like Domain"/>
    <property type="match status" value="1"/>
</dbReference>
<dbReference type="GO" id="GO:0004029">
    <property type="term" value="F:aldehyde dehydrogenase (NAD+) activity"/>
    <property type="evidence" value="ECO:0007669"/>
    <property type="project" value="TreeGrafter"/>
</dbReference>
<protein>
    <submittedName>
        <fullName evidence="2">NAD(P)-dependent oxidoreductase</fullName>
    </submittedName>
</protein>
<dbReference type="InterPro" id="IPR001509">
    <property type="entry name" value="Epimerase_deHydtase"/>
</dbReference>
<dbReference type="Pfam" id="PF01370">
    <property type="entry name" value="Epimerase"/>
    <property type="match status" value="1"/>
</dbReference>
<dbReference type="EMBL" id="JACJVP010000043">
    <property type="protein sequence ID" value="MBB6674014.1"/>
    <property type="molecule type" value="Genomic_DNA"/>
</dbReference>
<dbReference type="GO" id="GO:0005737">
    <property type="term" value="C:cytoplasm"/>
    <property type="evidence" value="ECO:0007669"/>
    <property type="project" value="TreeGrafter"/>
</dbReference>
<dbReference type="InterPro" id="IPR036291">
    <property type="entry name" value="NAD(P)-bd_dom_sf"/>
</dbReference>
<accession>A0A7X0RXQ4</accession>
<dbReference type="RefSeq" id="WP_185671877.1">
    <property type="nucleotide sequence ID" value="NZ_JACJVP010000043.1"/>
</dbReference>
<gene>
    <name evidence="2" type="ORF">H7C19_25345</name>
</gene>
<dbReference type="PANTHER" id="PTHR48079">
    <property type="entry name" value="PROTEIN YEEZ"/>
    <property type="match status" value="1"/>
</dbReference>
<evidence type="ECO:0000313" key="3">
    <source>
        <dbReference type="Proteomes" id="UP000547209"/>
    </source>
</evidence>
<dbReference type="AlphaFoldDB" id="A0A7X0RXQ4"/>
<comment type="caution">
    <text evidence="2">The sequence shown here is derived from an EMBL/GenBank/DDBJ whole genome shotgun (WGS) entry which is preliminary data.</text>
</comment>
<feature type="domain" description="NAD-dependent epimerase/dehydratase" evidence="1">
    <location>
        <begin position="3"/>
        <end position="219"/>
    </location>
</feature>
<dbReference type="SUPFAM" id="SSF51735">
    <property type="entry name" value="NAD(P)-binding Rossmann-fold domains"/>
    <property type="match status" value="1"/>
</dbReference>
<dbReference type="InterPro" id="IPR051783">
    <property type="entry name" value="NAD(P)-dependent_oxidoreduct"/>
</dbReference>
<dbReference type="Proteomes" id="UP000547209">
    <property type="component" value="Unassembled WGS sequence"/>
</dbReference>
<keyword evidence="3" id="KW-1185">Reference proteome</keyword>
<proteinExistence type="predicted"/>
<evidence type="ECO:0000313" key="2">
    <source>
        <dbReference type="EMBL" id="MBB6674014.1"/>
    </source>
</evidence>
<organism evidence="2 3">
    <name type="scientific">Cohnella nanjingensis</name>
    <dbReference type="NCBI Taxonomy" id="1387779"/>
    <lineage>
        <taxon>Bacteria</taxon>
        <taxon>Bacillati</taxon>
        <taxon>Bacillota</taxon>
        <taxon>Bacilli</taxon>
        <taxon>Bacillales</taxon>
        <taxon>Paenibacillaceae</taxon>
        <taxon>Cohnella</taxon>
    </lineage>
</organism>
<evidence type="ECO:0000259" key="1">
    <source>
        <dbReference type="Pfam" id="PF01370"/>
    </source>
</evidence>
<reference evidence="2 3" key="1">
    <citation type="submission" date="2020-08" db="EMBL/GenBank/DDBJ databases">
        <title>Cohnella phylogeny.</title>
        <authorList>
            <person name="Dunlap C."/>
        </authorList>
    </citation>
    <scope>NUCLEOTIDE SEQUENCE [LARGE SCALE GENOMIC DNA]</scope>
    <source>
        <strain evidence="2 3">DSM 28246</strain>
    </source>
</reference>
<dbReference type="PANTHER" id="PTHR48079:SF6">
    <property type="entry name" value="NAD(P)-BINDING DOMAIN-CONTAINING PROTEIN-RELATED"/>
    <property type="match status" value="1"/>
</dbReference>